<dbReference type="SMART" id="SM00922">
    <property type="entry name" value="MR_MLE"/>
    <property type="match status" value="1"/>
</dbReference>
<dbReference type="InterPro" id="IPR013342">
    <property type="entry name" value="Mandelate_racemase_C"/>
</dbReference>
<dbReference type="InterPro" id="IPR029065">
    <property type="entry name" value="Enolase_C-like"/>
</dbReference>
<dbReference type="SFLD" id="SFLDG00180">
    <property type="entry name" value="muconate_cycloisomerase"/>
    <property type="match status" value="1"/>
</dbReference>
<dbReference type="Gene3D" id="3.20.20.120">
    <property type="entry name" value="Enolase-like C-terminal domain"/>
    <property type="match status" value="1"/>
</dbReference>
<protein>
    <submittedName>
        <fullName evidence="3">O-succinylbenzoate synthase</fullName>
    </submittedName>
</protein>
<dbReference type="InterPro" id="IPR036849">
    <property type="entry name" value="Enolase-like_C_sf"/>
</dbReference>
<name>A0ABT3CYY0_9BACT</name>
<gene>
    <name evidence="3" type="ORF">N7U62_19690</name>
</gene>
<organism evidence="3 4">
    <name type="scientific">Reichenbachiella ulvae</name>
    <dbReference type="NCBI Taxonomy" id="2980104"/>
    <lineage>
        <taxon>Bacteria</taxon>
        <taxon>Pseudomonadati</taxon>
        <taxon>Bacteroidota</taxon>
        <taxon>Cytophagia</taxon>
        <taxon>Cytophagales</taxon>
        <taxon>Reichenbachiellaceae</taxon>
        <taxon>Reichenbachiella</taxon>
    </lineage>
</organism>
<comment type="caution">
    <text evidence="3">The sequence shown here is derived from an EMBL/GenBank/DDBJ whole genome shotgun (WGS) entry which is preliminary data.</text>
</comment>
<reference evidence="3 4" key="1">
    <citation type="submission" date="2022-10" db="EMBL/GenBank/DDBJ databases">
        <title>Comparative genomics and taxonomic characterization of three novel marine species of genus Reichenbachiella exhibiting antioxidant and polysaccharide degradation activities.</title>
        <authorList>
            <person name="Muhammad N."/>
            <person name="Lee Y.-J."/>
            <person name="Ko J."/>
            <person name="Kim S.-G."/>
        </authorList>
    </citation>
    <scope>NUCLEOTIDE SEQUENCE [LARGE SCALE GENOMIC DNA]</scope>
    <source>
        <strain evidence="3 4">ABR2-5</strain>
    </source>
</reference>
<dbReference type="EMBL" id="JAOYOD010000001">
    <property type="protein sequence ID" value="MCV9388910.1"/>
    <property type="molecule type" value="Genomic_DNA"/>
</dbReference>
<dbReference type="PANTHER" id="PTHR48073:SF2">
    <property type="entry name" value="O-SUCCINYLBENZOATE SYNTHASE"/>
    <property type="match status" value="1"/>
</dbReference>
<dbReference type="InterPro" id="IPR029017">
    <property type="entry name" value="Enolase-like_N"/>
</dbReference>
<keyword evidence="4" id="KW-1185">Reference proteome</keyword>
<dbReference type="PANTHER" id="PTHR48073">
    <property type="entry name" value="O-SUCCINYLBENZOATE SYNTHASE-RELATED"/>
    <property type="match status" value="1"/>
</dbReference>
<dbReference type="SUPFAM" id="SSF51604">
    <property type="entry name" value="Enolase C-terminal domain-like"/>
    <property type="match status" value="1"/>
</dbReference>
<dbReference type="SFLD" id="SFLDS00001">
    <property type="entry name" value="Enolase"/>
    <property type="match status" value="1"/>
</dbReference>
<evidence type="ECO:0000259" key="2">
    <source>
        <dbReference type="SMART" id="SM00922"/>
    </source>
</evidence>
<accession>A0ABT3CYY0</accession>
<sequence>MGFKLEFALHTLEFKFDAGTSRGVLKTKDAWILKLTHTKMPDLVGYGEVSTIDRLSHDYQLDFKVELELLAEEIRGSRLPESSEQVYKLVQNLVDEQKPAIRFGLETALLDLINGGGFQIFKNDFFQKERRIPINGLIWMGEEKFMLDQIDEKLKKGFKCLKMKIGAIDFETELKILGSIREKFSADELTLRVDANGAFRTQDVLLKLDQLAQFDLHSIEQPIMPRQYHAMQLTCKRSPVPVALDEELIGVFDKKEKRKLLSGINPPYIILKPSLLGGFHATKEWIDLAEELKIGWWITSALESNIGLNAICQFTAEYQNLPHQGLGTGQLYTNNFYSPLTIDGEEIYYHENFSWDLSALKFIK</sequence>
<evidence type="ECO:0000256" key="1">
    <source>
        <dbReference type="ARBA" id="ARBA00022723"/>
    </source>
</evidence>
<dbReference type="SUPFAM" id="SSF54826">
    <property type="entry name" value="Enolase N-terminal domain-like"/>
    <property type="match status" value="1"/>
</dbReference>
<dbReference type="Gene3D" id="3.30.390.10">
    <property type="entry name" value="Enolase-like, N-terminal domain"/>
    <property type="match status" value="1"/>
</dbReference>
<dbReference type="SFLD" id="SFLDF00009">
    <property type="entry name" value="o-succinylbenzoate_synthase"/>
    <property type="match status" value="1"/>
</dbReference>
<keyword evidence="1" id="KW-0479">Metal-binding</keyword>
<dbReference type="CDD" id="cd03320">
    <property type="entry name" value="OSBS"/>
    <property type="match status" value="1"/>
</dbReference>
<dbReference type="Proteomes" id="UP001300692">
    <property type="component" value="Unassembled WGS sequence"/>
</dbReference>
<proteinExistence type="predicted"/>
<dbReference type="Pfam" id="PF13378">
    <property type="entry name" value="MR_MLE_C"/>
    <property type="match status" value="1"/>
</dbReference>
<feature type="domain" description="Mandelate racemase/muconate lactonizing enzyme C-terminal" evidence="2">
    <location>
        <begin position="143"/>
        <end position="241"/>
    </location>
</feature>
<dbReference type="RefSeq" id="WP_264139803.1">
    <property type="nucleotide sequence ID" value="NZ_JAOYOD010000001.1"/>
</dbReference>
<evidence type="ECO:0000313" key="3">
    <source>
        <dbReference type="EMBL" id="MCV9388910.1"/>
    </source>
</evidence>
<evidence type="ECO:0000313" key="4">
    <source>
        <dbReference type="Proteomes" id="UP001300692"/>
    </source>
</evidence>